<dbReference type="InterPro" id="IPR016883">
    <property type="entry name" value="UCP028431"/>
</dbReference>
<name>A0A4R6FV07_9SPHN</name>
<dbReference type="PIRSF" id="PIRSF028431">
    <property type="entry name" value="UCP028431"/>
    <property type="match status" value="1"/>
</dbReference>
<proteinExistence type="predicted"/>
<gene>
    <name evidence="3" type="ORF">EV664_102254</name>
</gene>
<evidence type="ECO:0000259" key="2">
    <source>
        <dbReference type="Pfam" id="PF10091"/>
    </source>
</evidence>
<evidence type="ECO:0000313" key="4">
    <source>
        <dbReference type="Proteomes" id="UP000295493"/>
    </source>
</evidence>
<evidence type="ECO:0000313" key="3">
    <source>
        <dbReference type="EMBL" id="TDN85547.1"/>
    </source>
</evidence>
<dbReference type="Pfam" id="PF10091">
    <property type="entry name" value="Glycoamylase"/>
    <property type="match status" value="1"/>
</dbReference>
<dbReference type="Gene3D" id="1.50.10.140">
    <property type="match status" value="1"/>
</dbReference>
<dbReference type="PROSITE" id="PS51257">
    <property type="entry name" value="PROKAR_LIPOPROTEIN"/>
    <property type="match status" value="1"/>
</dbReference>
<feature type="chain" id="PRO_5020325423" description="Glycoamylase-like domain-containing protein" evidence="1">
    <location>
        <begin position="20"/>
        <end position="480"/>
    </location>
</feature>
<dbReference type="RefSeq" id="WP_229668099.1">
    <property type="nucleotide sequence ID" value="NZ_BMLU01000002.1"/>
</dbReference>
<evidence type="ECO:0000256" key="1">
    <source>
        <dbReference type="SAM" id="SignalP"/>
    </source>
</evidence>
<dbReference type="EMBL" id="SNWD01000002">
    <property type="protein sequence ID" value="TDN85547.1"/>
    <property type="molecule type" value="Genomic_DNA"/>
</dbReference>
<keyword evidence="1" id="KW-0732">Signal</keyword>
<dbReference type="Proteomes" id="UP000295493">
    <property type="component" value="Unassembled WGS sequence"/>
</dbReference>
<feature type="domain" description="Glycoamylase-like" evidence="2">
    <location>
        <begin position="215"/>
        <end position="461"/>
    </location>
</feature>
<accession>A0A4R6FV07</accession>
<keyword evidence="4" id="KW-1185">Reference proteome</keyword>
<reference evidence="3 4" key="1">
    <citation type="submission" date="2019-03" db="EMBL/GenBank/DDBJ databases">
        <title>Genomic Encyclopedia of Type Strains, Phase IV (KMG-IV): sequencing the most valuable type-strain genomes for metagenomic binning, comparative biology and taxonomic classification.</title>
        <authorList>
            <person name="Goeker M."/>
        </authorList>
    </citation>
    <scope>NUCLEOTIDE SEQUENCE [LARGE SCALE GENOMIC DNA]</scope>
    <source>
        <strain evidence="3 4">DSM 25059</strain>
    </source>
</reference>
<organism evidence="3 4">
    <name type="scientific">Stakelama pacifica</name>
    <dbReference type="NCBI Taxonomy" id="517720"/>
    <lineage>
        <taxon>Bacteria</taxon>
        <taxon>Pseudomonadati</taxon>
        <taxon>Pseudomonadota</taxon>
        <taxon>Alphaproteobacteria</taxon>
        <taxon>Sphingomonadales</taxon>
        <taxon>Sphingomonadaceae</taxon>
        <taxon>Stakelama</taxon>
    </lineage>
</organism>
<feature type="signal peptide" evidence="1">
    <location>
        <begin position="1"/>
        <end position="19"/>
    </location>
</feature>
<dbReference type="InterPro" id="IPR019282">
    <property type="entry name" value="Glycoamylase-like_cons_dom"/>
</dbReference>
<comment type="caution">
    <text evidence="3">The sequence shown here is derived from an EMBL/GenBank/DDBJ whole genome shotgun (WGS) entry which is preliminary data.</text>
</comment>
<sequence length="480" mass="53907">MPKFNRRTLLATAPAFASACTMNRLTPALTSASTPGTTQFPPLIDDIEHRTFRYFWVSSDPETGLAPDRWPSNPFCSIAAVGFALNAYVIGVERGWVSRAEARARVLNTARFFHDAPQGPEPTGNAGYKGFFYHFLDNATGTRFGKTELSSIDTTLLMGGMLFAAQYFDGDHPEEAEIRQLVQAIYARIEWPWLQVRAPKIAMGWHPESGFIASDWKGYDEAMLLYILALGAPVHAVGPEAWQGWTSTYPQVWHGSGDMRMLTYPPLFIHQYSHCWIDFRGIRDTVMRREGFDYFENSRRATYFQRGYGAANPMRWKGYSSDIWGLTACDGPGDATHEYAGEQRKFRSYSARGPETLKYGFDDGTIAPTAALGSIAFAPEIVIPAAKALAEFQGGRVYGKYGFYDAFNPSFVWPELKGTRGSVDRELGWLDDDMLGIDQGPIITMIANARDDLIWRYMRRCEPIRRGLERAGFTGGWLAR</sequence>
<dbReference type="AlphaFoldDB" id="A0A4R6FV07"/>
<protein>
    <recommendedName>
        <fullName evidence="2">Glycoamylase-like domain-containing protein</fullName>
    </recommendedName>
</protein>